<name>A0A6G1ICF3_9PLEO</name>
<comment type="subcellular location">
    <subcellularLocation>
        <location evidence="1">Membrane</location>
        <topology evidence="1">Multi-pass membrane protein</topology>
    </subcellularLocation>
</comment>
<evidence type="ECO:0000313" key="9">
    <source>
        <dbReference type="Proteomes" id="UP000799291"/>
    </source>
</evidence>
<evidence type="ECO:0000313" key="8">
    <source>
        <dbReference type="EMBL" id="KAF2675641.1"/>
    </source>
</evidence>
<dbReference type="InterPro" id="IPR052337">
    <property type="entry name" value="SAT4-like"/>
</dbReference>
<sequence length="245" mass="26886">MWDDILCVIACIFSVALLTCNVVMVFNAGGGNPISDMKSPADFLLWSKLLLATFFIYVFAVAFVQLAILFLYHRLFFIVDWFRITCYVLMGLVVAGFVVSPIAQVTICAPIQKLWNPSKYGKCNNSHELCNVVGIYHVVLDFAILLIPQPLIWKLKTTTINKISVSLLMLCGTLASISAVLCLSCYMNLSKFSGPRNLPAQMWLALTYHCIEAPLGIICCSATVSAPAIRSIRSSATGSRISQGS</sequence>
<dbReference type="Pfam" id="PF20684">
    <property type="entry name" value="Fung_rhodopsin"/>
    <property type="match status" value="1"/>
</dbReference>
<evidence type="ECO:0000259" key="7">
    <source>
        <dbReference type="Pfam" id="PF20684"/>
    </source>
</evidence>
<proteinExistence type="inferred from homology"/>
<keyword evidence="4 6" id="KW-0472">Membrane</keyword>
<comment type="similarity">
    <text evidence="5">Belongs to the SAT4 family.</text>
</comment>
<feature type="transmembrane region" description="Helical" evidence="6">
    <location>
        <begin position="84"/>
        <end position="112"/>
    </location>
</feature>
<dbReference type="PANTHER" id="PTHR33048:SF47">
    <property type="entry name" value="INTEGRAL MEMBRANE PROTEIN-RELATED"/>
    <property type="match status" value="1"/>
</dbReference>
<organism evidence="8 9">
    <name type="scientific">Lentithecium fluviatile CBS 122367</name>
    <dbReference type="NCBI Taxonomy" id="1168545"/>
    <lineage>
        <taxon>Eukaryota</taxon>
        <taxon>Fungi</taxon>
        <taxon>Dikarya</taxon>
        <taxon>Ascomycota</taxon>
        <taxon>Pezizomycotina</taxon>
        <taxon>Dothideomycetes</taxon>
        <taxon>Pleosporomycetidae</taxon>
        <taxon>Pleosporales</taxon>
        <taxon>Massarineae</taxon>
        <taxon>Lentitheciaceae</taxon>
        <taxon>Lentithecium</taxon>
    </lineage>
</organism>
<evidence type="ECO:0000256" key="3">
    <source>
        <dbReference type="ARBA" id="ARBA00022989"/>
    </source>
</evidence>
<evidence type="ECO:0000256" key="4">
    <source>
        <dbReference type="ARBA" id="ARBA00023136"/>
    </source>
</evidence>
<feature type="transmembrane region" description="Helical" evidence="6">
    <location>
        <begin position="165"/>
        <end position="189"/>
    </location>
</feature>
<dbReference type="Proteomes" id="UP000799291">
    <property type="component" value="Unassembled WGS sequence"/>
</dbReference>
<keyword evidence="3 6" id="KW-1133">Transmembrane helix</keyword>
<dbReference type="OrthoDB" id="10017208at2759"/>
<gene>
    <name evidence="8" type="ORF">K458DRAFT_471269</name>
</gene>
<dbReference type="AlphaFoldDB" id="A0A6G1ICF3"/>
<feature type="transmembrane region" description="Helical" evidence="6">
    <location>
        <begin position="7"/>
        <end position="29"/>
    </location>
</feature>
<feature type="non-terminal residue" evidence="8">
    <location>
        <position position="245"/>
    </location>
</feature>
<feature type="transmembrane region" description="Helical" evidence="6">
    <location>
        <begin position="49"/>
        <end position="72"/>
    </location>
</feature>
<dbReference type="EMBL" id="MU005657">
    <property type="protein sequence ID" value="KAF2675641.1"/>
    <property type="molecule type" value="Genomic_DNA"/>
</dbReference>
<evidence type="ECO:0000256" key="6">
    <source>
        <dbReference type="SAM" id="Phobius"/>
    </source>
</evidence>
<reference evidence="8" key="1">
    <citation type="journal article" date="2020" name="Stud. Mycol.">
        <title>101 Dothideomycetes genomes: a test case for predicting lifestyles and emergence of pathogens.</title>
        <authorList>
            <person name="Haridas S."/>
            <person name="Albert R."/>
            <person name="Binder M."/>
            <person name="Bloem J."/>
            <person name="Labutti K."/>
            <person name="Salamov A."/>
            <person name="Andreopoulos B."/>
            <person name="Baker S."/>
            <person name="Barry K."/>
            <person name="Bills G."/>
            <person name="Bluhm B."/>
            <person name="Cannon C."/>
            <person name="Castanera R."/>
            <person name="Culley D."/>
            <person name="Daum C."/>
            <person name="Ezra D."/>
            <person name="Gonzalez J."/>
            <person name="Henrissat B."/>
            <person name="Kuo A."/>
            <person name="Liang C."/>
            <person name="Lipzen A."/>
            <person name="Lutzoni F."/>
            <person name="Magnuson J."/>
            <person name="Mondo S."/>
            <person name="Nolan M."/>
            <person name="Ohm R."/>
            <person name="Pangilinan J."/>
            <person name="Park H.-J."/>
            <person name="Ramirez L."/>
            <person name="Alfaro M."/>
            <person name="Sun H."/>
            <person name="Tritt A."/>
            <person name="Yoshinaga Y."/>
            <person name="Zwiers L.-H."/>
            <person name="Turgeon B."/>
            <person name="Goodwin S."/>
            <person name="Spatafora J."/>
            <person name="Crous P."/>
            <person name="Grigoriev I."/>
        </authorList>
    </citation>
    <scope>NUCLEOTIDE SEQUENCE</scope>
    <source>
        <strain evidence="8">CBS 122367</strain>
    </source>
</reference>
<feature type="transmembrane region" description="Helical" evidence="6">
    <location>
        <begin position="201"/>
        <end position="224"/>
    </location>
</feature>
<feature type="domain" description="Rhodopsin" evidence="7">
    <location>
        <begin position="2"/>
        <end position="229"/>
    </location>
</feature>
<accession>A0A6G1ICF3</accession>
<dbReference type="InterPro" id="IPR049326">
    <property type="entry name" value="Rhodopsin_dom_fungi"/>
</dbReference>
<feature type="transmembrane region" description="Helical" evidence="6">
    <location>
        <begin position="132"/>
        <end position="153"/>
    </location>
</feature>
<evidence type="ECO:0000256" key="5">
    <source>
        <dbReference type="ARBA" id="ARBA00038359"/>
    </source>
</evidence>
<evidence type="ECO:0000256" key="2">
    <source>
        <dbReference type="ARBA" id="ARBA00022692"/>
    </source>
</evidence>
<keyword evidence="9" id="KW-1185">Reference proteome</keyword>
<dbReference type="GO" id="GO:0016020">
    <property type="term" value="C:membrane"/>
    <property type="evidence" value="ECO:0007669"/>
    <property type="project" value="UniProtKB-SubCell"/>
</dbReference>
<evidence type="ECO:0000256" key="1">
    <source>
        <dbReference type="ARBA" id="ARBA00004141"/>
    </source>
</evidence>
<protein>
    <recommendedName>
        <fullName evidence="7">Rhodopsin domain-containing protein</fullName>
    </recommendedName>
</protein>
<dbReference type="PANTHER" id="PTHR33048">
    <property type="entry name" value="PTH11-LIKE INTEGRAL MEMBRANE PROTEIN (AFU_ORTHOLOGUE AFUA_5G11245)"/>
    <property type="match status" value="1"/>
</dbReference>
<keyword evidence="2 6" id="KW-0812">Transmembrane</keyword>